<evidence type="ECO:0000256" key="2">
    <source>
        <dbReference type="ARBA" id="ARBA00012513"/>
    </source>
</evidence>
<dbReference type="Pfam" id="PF11721">
    <property type="entry name" value="Malectin"/>
    <property type="match status" value="1"/>
</dbReference>
<keyword evidence="7" id="KW-0547">Nucleotide-binding</keyword>
<evidence type="ECO:0000313" key="15">
    <source>
        <dbReference type="Proteomes" id="UP000027138"/>
    </source>
</evidence>
<keyword evidence="15" id="KW-1185">Reference proteome</keyword>
<comment type="catalytic activity">
    <reaction evidence="12">
        <text>L-seryl-[protein] + ATP = O-phospho-L-seryl-[protein] + ADP + H(+)</text>
        <dbReference type="Rhea" id="RHEA:17989"/>
        <dbReference type="Rhea" id="RHEA-COMP:9863"/>
        <dbReference type="Rhea" id="RHEA-COMP:11604"/>
        <dbReference type="ChEBI" id="CHEBI:15378"/>
        <dbReference type="ChEBI" id="CHEBI:29999"/>
        <dbReference type="ChEBI" id="CHEBI:30616"/>
        <dbReference type="ChEBI" id="CHEBI:83421"/>
        <dbReference type="ChEBI" id="CHEBI:456216"/>
        <dbReference type="EC" id="2.7.11.1"/>
    </reaction>
</comment>
<keyword evidence="6" id="KW-0732">Signal</keyword>
<dbReference type="Gene3D" id="2.60.120.430">
    <property type="entry name" value="Galactose-binding lectin"/>
    <property type="match status" value="1"/>
</dbReference>
<gene>
    <name evidence="14" type="ORF">JCGZ_25153</name>
</gene>
<dbReference type="PANTHER" id="PTHR48006">
    <property type="entry name" value="LEUCINE-RICH REPEAT-CONTAINING PROTEIN DDB_G0281931-RELATED"/>
    <property type="match status" value="1"/>
</dbReference>
<dbReference type="EMBL" id="KK915031">
    <property type="protein sequence ID" value="KDP24891.1"/>
    <property type="molecule type" value="Genomic_DNA"/>
</dbReference>
<evidence type="ECO:0000259" key="13">
    <source>
        <dbReference type="Pfam" id="PF11721"/>
    </source>
</evidence>
<dbReference type="InterPro" id="IPR051824">
    <property type="entry name" value="LRR_Rcpt-Like_S/T_Kinase"/>
</dbReference>
<evidence type="ECO:0000256" key="12">
    <source>
        <dbReference type="ARBA" id="ARBA00048679"/>
    </source>
</evidence>
<dbReference type="GO" id="GO:0016020">
    <property type="term" value="C:membrane"/>
    <property type="evidence" value="ECO:0007669"/>
    <property type="project" value="UniProtKB-SubCell"/>
</dbReference>
<evidence type="ECO:0000256" key="10">
    <source>
        <dbReference type="ARBA" id="ARBA00023180"/>
    </source>
</evidence>
<keyword evidence="3" id="KW-0418">Kinase</keyword>
<sequence>MENGNYTVGLHFAEIICTDDNTYSSLGRLIFDIYIQGSLLEFVDLRLDKDHSKQHVETVISVALQCTNVSIAVRPAVSSVMSMLEGQAFVKNLDLNSSVLDDLKIESMRKHFQLISEENKT</sequence>
<comment type="subcellular location">
    <subcellularLocation>
        <location evidence="1">Membrane</location>
        <topology evidence="1">Single-pass type I membrane protein</topology>
    </subcellularLocation>
</comment>
<protein>
    <recommendedName>
        <fullName evidence="2">non-specific serine/threonine protein kinase</fullName>
        <ecNumber evidence="2">2.7.11.1</ecNumber>
    </recommendedName>
</protein>
<name>A0A067JLM2_JATCU</name>
<dbReference type="AlphaFoldDB" id="A0A067JLM2"/>
<dbReference type="InterPro" id="IPR021720">
    <property type="entry name" value="Malectin_dom"/>
</dbReference>
<feature type="domain" description="Malectin" evidence="13">
    <location>
        <begin position="2"/>
        <end position="72"/>
    </location>
</feature>
<dbReference type="Proteomes" id="UP000027138">
    <property type="component" value="Unassembled WGS sequence"/>
</dbReference>
<evidence type="ECO:0000256" key="6">
    <source>
        <dbReference type="ARBA" id="ARBA00022729"/>
    </source>
</evidence>
<keyword evidence="10" id="KW-0325">Glycoprotein</keyword>
<keyword evidence="3" id="KW-0723">Serine/threonine-protein kinase</keyword>
<dbReference type="EC" id="2.7.11.1" evidence="2"/>
<keyword evidence="4" id="KW-0597">Phosphoprotein</keyword>
<organism evidence="14 15">
    <name type="scientific">Jatropha curcas</name>
    <name type="common">Barbados nut</name>
    <dbReference type="NCBI Taxonomy" id="180498"/>
    <lineage>
        <taxon>Eukaryota</taxon>
        <taxon>Viridiplantae</taxon>
        <taxon>Streptophyta</taxon>
        <taxon>Embryophyta</taxon>
        <taxon>Tracheophyta</taxon>
        <taxon>Spermatophyta</taxon>
        <taxon>Magnoliopsida</taxon>
        <taxon>eudicotyledons</taxon>
        <taxon>Gunneridae</taxon>
        <taxon>Pentapetalae</taxon>
        <taxon>rosids</taxon>
        <taxon>fabids</taxon>
        <taxon>Malpighiales</taxon>
        <taxon>Euphorbiaceae</taxon>
        <taxon>Crotonoideae</taxon>
        <taxon>Jatropheae</taxon>
        <taxon>Jatropha</taxon>
    </lineage>
</organism>
<proteinExistence type="predicted"/>
<evidence type="ECO:0000256" key="8">
    <source>
        <dbReference type="ARBA" id="ARBA00022840"/>
    </source>
</evidence>
<evidence type="ECO:0000256" key="7">
    <source>
        <dbReference type="ARBA" id="ARBA00022741"/>
    </source>
</evidence>
<evidence type="ECO:0000313" key="14">
    <source>
        <dbReference type="EMBL" id="KDP24891.1"/>
    </source>
</evidence>
<comment type="catalytic activity">
    <reaction evidence="11">
        <text>L-threonyl-[protein] + ATP = O-phospho-L-threonyl-[protein] + ADP + H(+)</text>
        <dbReference type="Rhea" id="RHEA:46608"/>
        <dbReference type="Rhea" id="RHEA-COMP:11060"/>
        <dbReference type="Rhea" id="RHEA-COMP:11605"/>
        <dbReference type="ChEBI" id="CHEBI:15378"/>
        <dbReference type="ChEBI" id="CHEBI:30013"/>
        <dbReference type="ChEBI" id="CHEBI:30616"/>
        <dbReference type="ChEBI" id="CHEBI:61977"/>
        <dbReference type="ChEBI" id="CHEBI:456216"/>
        <dbReference type="EC" id="2.7.11.1"/>
    </reaction>
</comment>
<evidence type="ECO:0000256" key="11">
    <source>
        <dbReference type="ARBA" id="ARBA00047899"/>
    </source>
</evidence>
<dbReference type="GO" id="GO:0004674">
    <property type="term" value="F:protein serine/threonine kinase activity"/>
    <property type="evidence" value="ECO:0007669"/>
    <property type="project" value="UniProtKB-KW"/>
</dbReference>
<reference evidence="14 15" key="1">
    <citation type="journal article" date="2014" name="PLoS ONE">
        <title>Global Analysis of Gene Expression Profiles in Physic Nut (Jatropha curcas L.) Seedlings Exposed to Salt Stress.</title>
        <authorList>
            <person name="Zhang L."/>
            <person name="Zhang C."/>
            <person name="Wu P."/>
            <person name="Chen Y."/>
            <person name="Li M."/>
            <person name="Jiang H."/>
            <person name="Wu G."/>
        </authorList>
    </citation>
    <scope>NUCLEOTIDE SEQUENCE [LARGE SCALE GENOMIC DNA]</scope>
    <source>
        <strain evidence="15">cv. GZQX0401</strain>
        <tissue evidence="14">Young leaves</tissue>
    </source>
</reference>
<keyword evidence="9" id="KW-0675">Receptor</keyword>
<keyword evidence="5" id="KW-0808">Transferase</keyword>
<dbReference type="PANTHER" id="PTHR48006:SF81">
    <property type="entry name" value="PROTEIN KINASE DOMAIN-CONTAINING PROTEIN"/>
    <property type="match status" value="1"/>
</dbReference>
<dbReference type="OrthoDB" id="851312at2759"/>
<dbReference type="GO" id="GO:0005524">
    <property type="term" value="F:ATP binding"/>
    <property type="evidence" value="ECO:0007669"/>
    <property type="project" value="UniProtKB-KW"/>
</dbReference>
<evidence type="ECO:0000256" key="4">
    <source>
        <dbReference type="ARBA" id="ARBA00022553"/>
    </source>
</evidence>
<evidence type="ECO:0000256" key="9">
    <source>
        <dbReference type="ARBA" id="ARBA00023170"/>
    </source>
</evidence>
<evidence type="ECO:0000256" key="5">
    <source>
        <dbReference type="ARBA" id="ARBA00022679"/>
    </source>
</evidence>
<dbReference type="STRING" id="180498.A0A067JLM2"/>
<evidence type="ECO:0000256" key="3">
    <source>
        <dbReference type="ARBA" id="ARBA00022527"/>
    </source>
</evidence>
<keyword evidence="8" id="KW-0067">ATP-binding</keyword>
<evidence type="ECO:0000256" key="1">
    <source>
        <dbReference type="ARBA" id="ARBA00004479"/>
    </source>
</evidence>
<accession>A0A067JLM2</accession>